<keyword evidence="6" id="KW-1185">Reference proteome</keyword>
<proteinExistence type="predicted"/>
<dbReference type="Proteomes" id="UP000551758">
    <property type="component" value="Unassembled WGS sequence"/>
</dbReference>
<dbReference type="AlphaFoldDB" id="A0A7J7F3G1"/>
<accession>A0A7J7F3G1</accession>
<feature type="domain" description="Ig-like" evidence="4">
    <location>
        <begin position="208"/>
        <end position="281"/>
    </location>
</feature>
<sequence length="281" mass="30802">DSLRDEETPGILLNQLHHLSVFLHRGAVPGHPAGVWSWAGESHPAPYTDLLLLWVLTDHFWCGCWLDLSTGKALEWLSNSDWEDDKCYNPSLKSWLTVSKDTSKNQMVLTMTSMDPADTATYYCAREAQRHNTGASCTRTWAGSQWGPHLCRTGKPPILYSTVLSETSNRRACYKVRRQADSALPLPMKTSPAPTLQLWRGAPAPGMPDVPIRVQCEAQLVESGGGLVQPGGCLRLSCAASGFTFSSNEMNWARQAPGKGLQWVSYISDGGSTYCADSVKG</sequence>
<dbReference type="GO" id="GO:0005576">
    <property type="term" value="C:extracellular region"/>
    <property type="evidence" value="ECO:0007669"/>
    <property type="project" value="UniProtKB-ARBA"/>
</dbReference>
<dbReference type="GO" id="GO:0019814">
    <property type="term" value="C:immunoglobulin complex"/>
    <property type="evidence" value="ECO:0007669"/>
    <property type="project" value="UniProtKB-KW"/>
</dbReference>
<dbReference type="GO" id="GO:0002250">
    <property type="term" value="P:adaptive immune response"/>
    <property type="evidence" value="ECO:0007669"/>
    <property type="project" value="UniProtKB-KW"/>
</dbReference>
<dbReference type="InterPro" id="IPR036179">
    <property type="entry name" value="Ig-like_dom_sf"/>
</dbReference>
<dbReference type="PROSITE" id="PS50835">
    <property type="entry name" value="IG_LIKE"/>
    <property type="match status" value="1"/>
</dbReference>
<dbReference type="PANTHER" id="PTHR23266">
    <property type="entry name" value="IMMUNOGLOBULIN HEAVY CHAIN"/>
    <property type="match status" value="1"/>
</dbReference>
<name>A0A7J7F3G1_DICBM</name>
<dbReference type="InterPro" id="IPR013783">
    <property type="entry name" value="Ig-like_fold"/>
</dbReference>
<organism evidence="5 6">
    <name type="scientific">Diceros bicornis minor</name>
    <name type="common">South-central black rhinoceros</name>
    <dbReference type="NCBI Taxonomy" id="77932"/>
    <lineage>
        <taxon>Eukaryota</taxon>
        <taxon>Metazoa</taxon>
        <taxon>Chordata</taxon>
        <taxon>Craniata</taxon>
        <taxon>Vertebrata</taxon>
        <taxon>Euteleostomi</taxon>
        <taxon>Mammalia</taxon>
        <taxon>Eutheria</taxon>
        <taxon>Laurasiatheria</taxon>
        <taxon>Perissodactyla</taxon>
        <taxon>Rhinocerotidae</taxon>
        <taxon>Diceros</taxon>
    </lineage>
</organism>
<evidence type="ECO:0000256" key="2">
    <source>
        <dbReference type="ARBA" id="ARBA00023130"/>
    </source>
</evidence>
<dbReference type="SUPFAM" id="SSF48726">
    <property type="entry name" value="Immunoglobulin"/>
    <property type="match status" value="2"/>
</dbReference>
<feature type="non-terminal residue" evidence="5">
    <location>
        <position position="281"/>
    </location>
</feature>
<dbReference type="InterPro" id="IPR013106">
    <property type="entry name" value="Ig_V-set"/>
</dbReference>
<evidence type="ECO:0000313" key="6">
    <source>
        <dbReference type="Proteomes" id="UP000551758"/>
    </source>
</evidence>
<dbReference type="Gene3D" id="2.60.40.10">
    <property type="entry name" value="Immunoglobulins"/>
    <property type="match status" value="2"/>
</dbReference>
<comment type="caution">
    <text evidence="5">The sequence shown here is derived from an EMBL/GenBank/DDBJ whole genome shotgun (WGS) entry which is preliminary data.</text>
</comment>
<dbReference type="EMBL" id="JACDTQ010001466">
    <property type="protein sequence ID" value="KAF5922497.1"/>
    <property type="molecule type" value="Genomic_DNA"/>
</dbReference>
<gene>
    <name evidence="5" type="ORF">HPG69_007190</name>
</gene>
<keyword evidence="3" id="KW-1280">Immunoglobulin</keyword>
<protein>
    <recommendedName>
        <fullName evidence="4">Ig-like domain-containing protein</fullName>
    </recommendedName>
</protein>
<evidence type="ECO:0000313" key="5">
    <source>
        <dbReference type="EMBL" id="KAF5922497.1"/>
    </source>
</evidence>
<keyword evidence="2" id="KW-1064">Adaptive immunity</keyword>
<keyword evidence="1" id="KW-0391">Immunity</keyword>
<dbReference type="InterPro" id="IPR050199">
    <property type="entry name" value="IgHV"/>
</dbReference>
<evidence type="ECO:0000256" key="3">
    <source>
        <dbReference type="ARBA" id="ARBA00043265"/>
    </source>
</evidence>
<reference evidence="5 6" key="1">
    <citation type="journal article" date="2020" name="Mol. Biol. Evol.">
        <title>Interspecific Gene Flow and the Evolution of Specialization in Black and White Rhinoceros.</title>
        <authorList>
            <person name="Moodley Y."/>
            <person name="Westbury M.V."/>
            <person name="Russo I.M."/>
            <person name="Gopalakrishnan S."/>
            <person name="Rakotoarivelo A."/>
            <person name="Olsen R.A."/>
            <person name="Prost S."/>
            <person name="Tunstall T."/>
            <person name="Ryder O.A."/>
            <person name="Dalen L."/>
            <person name="Bruford M.W."/>
        </authorList>
    </citation>
    <scope>NUCLEOTIDE SEQUENCE [LARGE SCALE GENOMIC DNA]</scope>
    <source>
        <strain evidence="5">SBR-YM</strain>
        <tissue evidence="5">Skin</tissue>
    </source>
</reference>
<dbReference type="SMART" id="SM00406">
    <property type="entry name" value="IGv"/>
    <property type="match status" value="2"/>
</dbReference>
<evidence type="ECO:0000259" key="4">
    <source>
        <dbReference type="PROSITE" id="PS50835"/>
    </source>
</evidence>
<dbReference type="InterPro" id="IPR007110">
    <property type="entry name" value="Ig-like_dom"/>
</dbReference>
<evidence type="ECO:0000256" key="1">
    <source>
        <dbReference type="ARBA" id="ARBA00022859"/>
    </source>
</evidence>